<accession>A0AAG5CYU3</accession>
<proteinExistence type="predicted"/>
<name>A0AAG5CYU3_ANOAO</name>
<dbReference type="AlphaFoldDB" id="A0AAG5CYU3"/>
<dbReference type="Proteomes" id="UP000075880">
    <property type="component" value="Unassembled WGS sequence"/>
</dbReference>
<dbReference type="EnsemblMetazoa" id="ENSAATROPT004131">
    <property type="protein sequence ID" value="ENSAATROPP003965"/>
    <property type="gene ID" value="ENSAATROPG003272"/>
</dbReference>
<evidence type="ECO:0000313" key="2">
    <source>
        <dbReference type="Proteomes" id="UP000075880"/>
    </source>
</evidence>
<keyword evidence="2" id="KW-1185">Reference proteome</keyword>
<organism evidence="1 2">
    <name type="scientific">Anopheles atroparvus</name>
    <name type="common">European mosquito</name>
    <dbReference type="NCBI Taxonomy" id="41427"/>
    <lineage>
        <taxon>Eukaryota</taxon>
        <taxon>Metazoa</taxon>
        <taxon>Ecdysozoa</taxon>
        <taxon>Arthropoda</taxon>
        <taxon>Hexapoda</taxon>
        <taxon>Insecta</taxon>
        <taxon>Pterygota</taxon>
        <taxon>Neoptera</taxon>
        <taxon>Endopterygota</taxon>
        <taxon>Diptera</taxon>
        <taxon>Nematocera</taxon>
        <taxon>Culicoidea</taxon>
        <taxon>Culicidae</taxon>
        <taxon>Anophelinae</taxon>
        <taxon>Anopheles</taxon>
    </lineage>
</organism>
<protein>
    <submittedName>
        <fullName evidence="1">Uncharacterized protein</fullName>
    </submittedName>
</protein>
<reference evidence="1" key="1">
    <citation type="submission" date="2024-04" db="UniProtKB">
        <authorList>
            <consortium name="EnsemblMetazoa"/>
        </authorList>
    </citation>
    <scope>IDENTIFICATION</scope>
    <source>
        <strain evidence="1">EBRO</strain>
    </source>
</reference>
<sequence length="51" mass="5735">MFSLIFLWRNSRNVYSCVSAGSIHSWFASGDETVPSEWFQISDSLDAGFAD</sequence>
<evidence type="ECO:0000313" key="1">
    <source>
        <dbReference type="EnsemblMetazoa" id="ENSAATROPP003965"/>
    </source>
</evidence>